<reference evidence="1 2" key="1">
    <citation type="journal article" date="2011" name="PLoS Genet.">
        <title>Genome sequencing and comparative transcriptomics of the model entomopathogenic fungi Metarhizium anisopliae and M. acridum.</title>
        <authorList>
            <person name="Gao Q."/>
            <person name="Jin K."/>
            <person name="Ying S.H."/>
            <person name="Zhang Y."/>
            <person name="Xiao G."/>
            <person name="Shang Y."/>
            <person name="Duan Z."/>
            <person name="Hu X."/>
            <person name="Xie X.Q."/>
            <person name="Zhou G."/>
            <person name="Peng G."/>
            <person name="Luo Z."/>
            <person name="Huang W."/>
            <person name="Wang B."/>
            <person name="Fang W."/>
            <person name="Wang S."/>
            <person name="Zhong Y."/>
            <person name="Ma L.J."/>
            <person name="St Leger R.J."/>
            <person name="Zhao G.P."/>
            <person name="Pei Y."/>
            <person name="Feng M.G."/>
            <person name="Xia Y."/>
            <person name="Wang C."/>
        </authorList>
    </citation>
    <scope>NUCLEOTIDE SEQUENCE [LARGE SCALE GENOMIC DNA]</scope>
    <source>
        <strain evidence="1 2">CQMa 102</strain>
    </source>
</reference>
<sequence>MPRLRKFPFDIGSISFVGRIHPRRGRDYRTGKGFDGGLDGYNWRIRIPNHGTTYVLKLFWDTEPWYPHYFAPQRECQNAALLQSMEAAVSDAARADNPNGPILVIPDPQCRQEAQANLLAFSNEARQKNIGVQSHDLLSITSIPRMRKCYGWLQFTGEELRRRLPRKLAPPPIEVDKVVRSIHDEKLYTAVVYEFIEEAENDVDVVKTVLEFLWRAGFSHHSPKADNWKGSVR</sequence>
<dbReference type="HOGENOM" id="CLU_052224_2_0_1"/>
<keyword evidence="2" id="KW-1185">Reference proteome</keyword>
<dbReference type="AlphaFoldDB" id="E9DWY7"/>
<organism evidence="2">
    <name type="scientific">Metarhizium acridum (strain CQMa 102)</name>
    <dbReference type="NCBI Taxonomy" id="655827"/>
    <lineage>
        <taxon>Eukaryota</taxon>
        <taxon>Fungi</taxon>
        <taxon>Dikarya</taxon>
        <taxon>Ascomycota</taxon>
        <taxon>Pezizomycotina</taxon>
        <taxon>Sordariomycetes</taxon>
        <taxon>Hypocreomycetidae</taxon>
        <taxon>Hypocreales</taxon>
        <taxon>Clavicipitaceae</taxon>
        <taxon>Metarhizium</taxon>
    </lineage>
</organism>
<evidence type="ECO:0000313" key="1">
    <source>
        <dbReference type="EMBL" id="EFY91850.1"/>
    </source>
</evidence>
<protein>
    <submittedName>
        <fullName evidence="1">Uncharacterized protein</fullName>
    </submittedName>
</protein>
<dbReference type="InParanoid" id="E9DWY7"/>
<evidence type="ECO:0000313" key="2">
    <source>
        <dbReference type="Proteomes" id="UP000002499"/>
    </source>
</evidence>
<dbReference type="OrthoDB" id="4937615at2759"/>
<name>E9DWY7_METAQ</name>
<proteinExistence type="predicted"/>
<dbReference type="eggNOG" id="ENOG502T61Z">
    <property type="taxonomic scope" value="Eukaryota"/>
</dbReference>
<dbReference type="EMBL" id="GL698479">
    <property type="protein sequence ID" value="EFY91850.1"/>
    <property type="molecule type" value="Genomic_DNA"/>
</dbReference>
<gene>
    <name evidence="1" type="ORF">MAC_02135</name>
</gene>
<accession>E9DWY7</accession>
<dbReference type="STRING" id="655827.E9DWY7"/>
<dbReference type="Proteomes" id="UP000002499">
    <property type="component" value="Unassembled WGS sequence"/>
</dbReference>
<dbReference type="OMA" id="FAPQREC"/>